<organism evidence="2 3">
    <name type="scientific">Branchiostoma belcheri</name>
    <name type="common">Amphioxus</name>
    <dbReference type="NCBI Taxonomy" id="7741"/>
    <lineage>
        <taxon>Eukaryota</taxon>
        <taxon>Metazoa</taxon>
        <taxon>Chordata</taxon>
        <taxon>Cephalochordata</taxon>
        <taxon>Leptocardii</taxon>
        <taxon>Amphioxiformes</taxon>
        <taxon>Branchiostomatidae</taxon>
        <taxon>Branchiostoma</taxon>
    </lineage>
</organism>
<keyword evidence="2" id="KW-1185">Reference proteome</keyword>
<reference evidence="3" key="1">
    <citation type="submission" date="2025-08" db="UniProtKB">
        <authorList>
            <consortium name="RefSeq"/>
        </authorList>
    </citation>
    <scope>IDENTIFICATION</scope>
    <source>
        <tissue evidence="3">Gonad</tissue>
    </source>
</reference>
<evidence type="ECO:0000313" key="3">
    <source>
        <dbReference type="RefSeq" id="XP_019642687.1"/>
    </source>
</evidence>
<feature type="region of interest" description="Disordered" evidence="1">
    <location>
        <begin position="375"/>
        <end position="407"/>
    </location>
</feature>
<proteinExistence type="predicted"/>
<dbReference type="AlphaFoldDB" id="A0A6P5AHI4"/>
<dbReference type="KEGG" id="bbel:109483971"/>
<protein>
    <submittedName>
        <fullName evidence="3">Uncharacterized protein LOC109483971</fullName>
    </submittedName>
</protein>
<evidence type="ECO:0000256" key="1">
    <source>
        <dbReference type="SAM" id="MobiDB-lite"/>
    </source>
</evidence>
<dbReference type="GeneID" id="109483971"/>
<dbReference type="OrthoDB" id="6155112at2759"/>
<dbReference type="PANTHER" id="PTHR31751">
    <property type="entry name" value="SI:CH211-108C17.2-RELATED-RELATED"/>
    <property type="match status" value="1"/>
</dbReference>
<evidence type="ECO:0000313" key="2">
    <source>
        <dbReference type="Proteomes" id="UP000515135"/>
    </source>
</evidence>
<dbReference type="PANTHER" id="PTHR31751:SF7">
    <property type="entry name" value="THAP-TYPE DOMAIN-CONTAINING PROTEIN"/>
    <property type="match status" value="1"/>
</dbReference>
<dbReference type="RefSeq" id="XP_019642687.1">
    <property type="nucleotide sequence ID" value="XM_019787128.1"/>
</dbReference>
<gene>
    <name evidence="3" type="primary">LOC109483971</name>
</gene>
<name>A0A6P5AHI4_BRABE</name>
<dbReference type="Proteomes" id="UP000515135">
    <property type="component" value="Unplaced"/>
</dbReference>
<accession>A0A6P5AHI4</accession>
<sequence length="422" mass="48468">MLASSILLSGNNYSKVNLMFKFMNMGCVGPTTFNSIQGQYCVPAIKQYWKDENARGLQELKNKENVILLGDGRMDSPGHCAQYCTYTTMDHDTKGIVSVIVVDKRETDRKSARTEKAAFQRMMTSMEAARVPVTEVCTDAHPQISALMRPDTGEYGRKGIFHSLDVWHGAKNLLKKIVAAGQERGCTELKKWASHIINHFWRSCQKSGGSFEVFLTMWTGILHHVCNNHTWALGQCLHPPLDYTEVRTTTWLVPGSAPHNRLREILLDKKWLKTAHKFLRFRVTSELESFQNHILMYASKRFPFSPEVYNARCLLAAIDYNRHKDRPVAKRKSDGEVRTHRSFQKKSDRWTYCKVKEPKEYNYIGELQGNIVRRRIDSGRGMKRKQPMSETDPRRLGPLPNQPAPPTALLVQQHQSRLALEY</sequence>